<accession>A0ABT1JPW3</accession>
<dbReference type="RefSeq" id="WP_026419868.1">
    <property type="nucleotide sequence ID" value="NZ_AUBJ02000001.1"/>
</dbReference>
<comment type="caution">
    <text evidence="1">The sequence shown here is derived from an EMBL/GenBank/DDBJ whole genome shotgun (WGS) entry which is preliminary data.</text>
</comment>
<dbReference type="Proteomes" id="UP000791080">
    <property type="component" value="Unassembled WGS sequence"/>
</dbReference>
<reference evidence="1 2" key="2">
    <citation type="submission" date="2022-06" db="EMBL/GenBank/DDBJ databases">
        <title>Genomic Encyclopedia of Type Strains, Phase I: the one thousand microbial genomes (KMG-I) project.</title>
        <authorList>
            <person name="Kyrpides N."/>
        </authorList>
    </citation>
    <scope>NUCLEOTIDE SEQUENCE [LARGE SCALE GENOMIC DNA]</scope>
    <source>
        <strain evidence="1 2">DSM 43889</strain>
    </source>
</reference>
<reference evidence="1 2" key="1">
    <citation type="submission" date="2013-07" db="EMBL/GenBank/DDBJ databases">
        <authorList>
            <consortium name="DOE Joint Genome Institute"/>
            <person name="Reeve W."/>
            <person name="Huntemann M."/>
            <person name="Han J."/>
            <person name="Chen A."/>
            <person name="Kyrpides N."/>
            <person name="Mavromatis K."/>
            <person name="Markowitz V."/>
            <person name="Palaniappan K."/>
            <person name="Ivanova N."/>
            <person name="Schaumberg A."/>
            <person name="Pati A."/>
            <person name="Liolios K."/>
            <person name="Nordberg H.P."/>
            <person name="Cantor M.N."/>
            <person name="Hua S.X."/>
            <person name="Woyke T."/>
        </authorList>
    </citation>
    <scope>NUCLEOTIDE SEQUENCE [LARGE SCALE GENOMIC DNA]</scope>
    <source>
        <strain evidence="1 2">DSM 43889</strain>
    </source>
</reference>
<keyword evidence="2" id="KW-1185">Reference proteome</keyword>
<gene>
    <name evidence="1" type="ORF">G443_004564</name>
</gene>
<evidence type="ECO:0000313" key="1">
    <source>
        <dbReference type="EMBL" id="MCP2334294.1"/>
    </source>
</evidence>
<organism evidence="1 2">
    <name type="scientific">Actinoalloteichus caeruleus DSM 43889</name>
    <dbReference type="NCBI Taxonomy" id="1120930"/>
    <lineage>
        <taxon>Bacteria</taxon>
        <taxon>Bacillati</taxon>
        <taxon>Actinomycetota</taxon>
        <taxon>Actinomycetes</taxon>
        <taxon>Pseudonocardiales</taxon>
        <taxon>Pseudonocardiaceae</taxon>
        <taxon>Actinoalloteichus</taxon>
        <taxon>Actinoalloteichus cyanogriseus</taxon>
    </lineage>
</organism>
<protein>
    <submittedName>
        <fullName evidence="1">Uncharacterized protein</fullName>
    </submittedName>
</protein>
<sequence length="97" mass="10805">MPTQQQTRALLAAGHDYERAGRALRVPPGLAYLIATGEPADGDHTEPPPTAVRLGLTRSRSQRLVNALEHTPDSHDEVRWWTAHRVLSDPDQRRHAS</sequence>
<evidence type="ECO:0000313" key="2">
    <source>
        <dbReference type="Proteomes" id="UP000791080"/>
    </source>
</evidence>
<dbReference type="EMBL" id="AUBJ02000001">
    <property type="protein sequence ID" value="MCP2334294.1"/>
    <property type="molecule type" value="Genomic_DNA"/>
</dbReference>
<proteinExistence type="predicted"/>
<name>A0ABT1JPW3_ACTCY</name>